<evidence type="ECO:0000256" key="7">
    <source>
        <dbReference type="ARBA" id="ARBA00047772"/>
    </source>
</evidence>
<dbReference type="InterPro" id="IPR015811">
    <property type="entry name" value="Me_CoM_Rdtase_asu_N_sub1"/>
</dbReference>
<evidence type="ECO:0000256" key="3">
    <source>
        <dbReference type="ARBA" id="ARBA00011155"/>
    </source>
</evidence>
<evidence type="ECO:0000256" key="2">
    <source>
        <dbReference type="ARBA" id="ARBA00005149"/>
    </source>
</evidence>
<gene>
    <name evidence="9" type="ORF">HA336_06990</name>
</gene>
<evidence type="ECO:0000256" key="6">
    <source>
        <dbReference type="ARBA" id="ARBA00022994"/>
    </source>
</evidence>
<dbReference type="Pfam" id="PF02745">
    <property type="entry name" value="MCR_alpha_N"/>
    <property type="match status" value="1"/>
</dbReference>
<dbReference type="EC" id="2.8.4.1" evidence="4"/>
<comment type="cofactor">
    <cofactor evidence="1">
        <name>coenzyme F430</name>
        <dbReference type="ChEBI" id="CHEBI:60540"/>
    </cofactor>
</comment>
<proteinExistence type="predicted"/>
<comment type="subunit">
    <text evidence="3">MCR is a hexamer of two alpha, two beta, and two gamma chains, forming a dimer of heterotrimers.</text>
</comment>
<evidence type="ECO:0000256" key="5">
    <source>
        <dbReference type="ARBA" id="ARBA00022679"/>
    </source>
</evidence>
<evidence type="ECO:0000256" key="4">
    <source>
        <dbReference type="ARBA" id="ARBA00013271"/>
    </source>
</evidence>
<dbReference type="AlphaFoldDB" id="A0A832WN63"/>
<dbReference type="Proteomes" id="UP000619545">
    <property type="component" value="Unassembled WGS sequence"/>
</dbReference>
<evidence type="ECO:0000313" key="9">
    <source>
        <dbReference type="EMBL" id="HII70957.1"/>
    </source>
</evidence>
<dbReference type="GeneID" id="1478082"/>
<accession>A0A832WN63</accession>
<comment type="catalytic activity">
    <reaction evidence="7">
        <text>coenzyme B + methyl-coenzyme M = methane + coenzyme M-coenzyme B heterodisulfide</text>
        <dbReference type="Rhea" id="RHEA:12532"/>
        <dbReference type="ChEBI" id="CHEBI:16183"/>
        <dbReference type="ChEBI" id="CHEBI:58286"/>
        <dbReference type="ChEBI" id="CHEBI:58411"/>
        <dbReference type="ChEBI" id="CHEBI:58596"/>
        <dbReference type="EC" id="2.8.4.1"/>
    </reaction>
    <physiologicalReaction direction="left-to-right" evidence="7">
        <dbReference type="Rhea" id="RHEA:12533"/>
    </physiologicalReaction>
</comment>
<sequence>MVERSKEEALFIKALKEKFEEDPEEKHTKFYVYGGYRQSPRKEFAKGALREFEPAGERDLIVPAE</sequence>
<reference evidence="9" key="1">
    <citation type="journal article" date="2020" name="bioRxiv">
        <title>A rank-normalized archaeal taxonomy based on genome phylogeny resolves widespread incomplete and uneven classifications.</title>
        <authorList>
            <person name="Rinke C."/>
            <person name="Chuvochina M."/>
            <person name="Mussig A.J."/>
            <person name="Chaumeil P.-A."/>
            <person name="Waite D.W."/>
            <person name="Whitman W.B."/>
            <person name="Parks D.H."/>
            <person name="Hugenholtz P."/>
        </authorList>
    </citation>
    <scope>NUCLEOTIDE SEQUENCE</scope>
    <source>
        <strain evidence="9">UBA8853</strain>
    </source>
</reference>
<dbReference type="UniPathway" id="UPA00646">
    <property type="reaction ID" value="UER00699"/>
</dbReference>
<dbReference type="RefSeq" id="WP_011019855.1">
    <property type="nucleotide sequence ID" value="NZ_DUJS01000004.1"/>
</dbReference>
<dbReference type="InterPro" id="IPR003183">
    <property type="entry name" value="Me_CoM_Rdtase_asu_N"/>
</dbReference>
<dbReference type="InterPro" id="IPR009024">
    <property type="entry name" value="Me_CoM_Rdtase_Fd-like_fold"/>
</dbReference>
<keyword evidence="5" id="KW-0808">Transferase</keyword>
<name>A0A832WN63_9EURY</name>
<dbReference type="SUPFAM" id="SSF55088">
    <property type="entry name" value="Methyl-coenzyme M reductase subunits"/>
    <property type="match status" value="1"/>
</dbReference>
<evidence type="ECO:0000313" key="10">
    <source>
        <dbReference type="Proteomes" id="UP000619545"/>
    </source>
</evidence>
<feature type="domain" description="Methyl-coenzyme M reductase alpha subunit N-terminal" evidence="8">
    <location>
        <begin position="9"/>
        <end position="45"/>
    </location>
</feature>
<evidence type="ECO:0000256" key="1">
    <source>
        <dbReference type="ARBA" id="ARBA00001952"/>
    </source>
</evidence>
<dbReference type="GO" id="GO:0050524">
    <property type="term" value="F:coenzyme-B sulfoethylthiotransferase activity"/>
    <property type="evidence" value="ECO:0007669"/>
    <property type="project" value="UniProtKB-EC"/>
</dbReference>
<evidence type="ECO:0000259" key="8">
    <source>
        <dbReference type="Pfam" id="PF02745"/>
    </source>
</evidence>
<dbReference type="EMBL" id="DUJS01000004">
    <property type="protein sequence ID" value="HII70957.1"/>
    <property type="molecule type" value="Genomic_DNA"/>
</dbReference>
<keyword evidence="6" id="KW-0484">Methanogenesis</keyword>
<comment type="pathway">
    <text evidence="2">One-carbon metabolism; methyl-coenzyme M reduction; methane from methyl-coenzyme M: step 1/1.</text>
</comment>
<dbReference type="Gene3D" id="3.90.390.10">
    <property type="entry name" value="Methyl-coenzyme M Reductase, Chain A, domain 1"/>
    <property type="match status" value="1"/>
</dbReference>
<dbReference type="GO" id="GO:0015948">
    <property type="term" value="P:methanogenesis"/>
    <property type="evidence" value="ECO:0007669"/>
    <property type="project" value="UniProtKB-KW"/>
</dbReference>
<organism evidence="9 10">
    <name type="scientific">Methanopyrus kandleri</name>
    <dbReference type="NCBI Taxonomy" id="2320"/>
    <lineage>
        <taxon>Archaea</taxon>
        <taxon>Methanobacteriati</taxon>
        <taxon>Methanobacteriota</taxon>
        <taxon>Methanomada group</taxon>
        <taxon>Methanopyri</taxon>
        <taxon>Methanopyrales</taxon>
        <taxon>Methanopyraceae</taxon>
        <taxon>Methanopyrus</taxon>
    </lineage>
</organism>
<comment type="caution">
    <text evidence="9">The sequence shown here is derived from an EMBL/GenBank/DDBJ whole genome shotgun (WGS) entry which is preliminary data.</text>
</comment>
<protein>
    <recommendedName>
        <fullName evidence="4">coenzyme-B sulfoethylthiotransferase</fullName>
        <ecNumber evidence="4">2.8.4.1</ecNumber>
    </recommendedName>
</protein>